<dbReference type="NCBIfam" id="TIGR03083">
    <property type="entry name" value="maleylpyruvate isomerase family mycothiol-dependent enzyme"/>
    <property type="match status" value="1"/>
</dbReference>
<dbReference type="OrthoDB" id="5185819at2"/>
<dbReference type="Pfam" id="PF11716">
    <property type="entry name" value="MDMPI_N"/>
    <property type="match status" value="1"/>
</dbReference>
<sequence>MTAPTTDRSAARTAARRPRIDRDTALRLAATEYDRFAVQLRALGPEEWRRPTDCTAWDVRAMAGHVLGMAEMVATVRQFVAQNVATTRAGGGIDVLTAHQVHREARLSPEELVDRFASVVPRAVRGRRRLSRAIGRVTLPEEQVVGDRTERWAFAYLFDVVLTRDTWMHRIDIARATGRDLLLTADHDGVLVADVVAEWAERHGSPHRLRLTGPAGGTWTTGRGGPEVELDAVEFCRILSGRGTGEGLLAQQVPF</sequence>
<evidence type="ECO:0000313" key="2">
    <source>
        <dbReference type="EMBL" id="SDM51403.1"/>
    </source>
</evidence>
<proteinExistence type="predicted"/>
<dbReference type="EMBL" id="FNHE01000006">
    <property type="protein sequence ID" value="SDM51403.1"/>
    <property type="molecule type" value="Genomic_DNA"/>
</dbReference>
<name>A0A1G9TUQ1_9ACTN</name>
<dbReference type="GO" id="GO:0046872">
    <property type="term" value="F:metal ion binding"/>
    <property type="evidence" value="ECO:0007669"/>
    <property type="project" value="InterPro"/>
</dbReference>
<reference evidence="3" key="1">
    <citation type="submission" date="2016-10" db="EMBL/GenBank/DDBJ databases">
        <authorList>
            <person name="Varghese N."/>
            <person name="Submissions S."/>
        </authorList>
    </citation>
    <scope>NUCLEOTIDE SEQUENCE [LARGE SCALE GENOMIC DNA]</scope>
    <source>
        <strain evidence="3">DSM 45419</strain>
    </source>
</reference>
<evidence type="ECO:0000313" key="3">
    <source>
        <dbReference type="Proteomes" id="UP000198680"/>
    </source>
</evidence>
<dbReference type="SUPFAM" id="SSF109854">
    <property type="entry name" value="DinB/YfiT-like putative metalloenzymes"/>
    <property type="match status" value="1"/>
</dbReference>
<gene>
    <name evidence="2" type="ORF">SAMN05660642_02655</name>
</gene>
<evidence type="ECO:0000259" key="1">
    <source>
        <dbReference type="Pfam" id="PF11716"/>
    </source>
</evidence>
<dbReference type="InterPro" id="IPR017517">
    <property type="entry name" value="Maleyloyr_isom"/>
</dbReference>
<dbReference type="Proteomes" id="UP000198680">
    <property type="component" value="Unassembled WGS sequence"/>
</dbReference>
<keyword evidence="3" id="KW-1185">Reference proteome</keyword>
<feature type="domain" description="Mycothiol-dependent maleylpyruvate isomerase metal-binding" evidence="1">
    <location>
        <begin position="31"/>
        <end position="174"/>
    </location>
</feature>
<dbReference type="InterPro" id="IPR024344">
    <property type="entry name" value="MDMPI_metal-binding"/>
</dbReference>
<dbReference type="AlphaFoldDB" id="A0A1G9TUQ1"/>
<accession>A0A1G9TUQ1</accession>
<dbReference type="Gene3D" id="1.20.120.450">
    <property type="entry name" value="dinb family like domain"/>
    <property type="match status" value="1"/>
</dbReference>
<protein>
    <submittedName>
        <fullName evidence="2">TIGR03083 family protein</fullName>
    </submittedName>
</protein>
<organism evidence="2 3">
    <name type="scientific">Geodermatophilus siccatus</name>
    <dbReference type="NCBI Taxonomy" id="1137991"/>
    <lineage>
        <taxon>Bacteria</taxon>
        <taxon>Bacillati</taxon>
        <taxon>Actinomycetota</taxon>
        <taxon>Actinomycetes</taxon>
        <taxon>Geodermatophilales</taxon>
        <taxon>Geodermatophilaceae</taxon>
        <taxon>Geodermatophilus</taxon>
    </lineage>
</organism>
<dbReference type="RefSeq" id="WP_091218854.1">
    <property type="nucleotide sequence ID" value="NZ_FNHE01000006.1"/>
</dbReference>
<dbReference type="STRING" id="1137991.SAMN05660642_02655"/>
<dbReference type="InterPro" id="IPR034660">
    <property type="entry name" value="DinB/YfiT-like"/>
</dbReference>